<name>E7D1U8_LATHE</name>
<evidence type="ECO:0000256" key="4">
    <source>
        <dbReference type="SAM" id="Phobius"/>
    </source>
</evidence>
<dbReference type="Gene3D" id="2.60.40.770">
    <property type="match status" value="1"/>
</dbReference>
<dbReference type="GO" id="GO:0005576">
    <property type="term" value="C:extracellular region"/>
    <property type="evidence" value="ECO:0007669"/>
    <property type="project" value="UniProtKB-SubCell"/>
</dbReference>
<evidence type="ECO:0000256" key="1">
    <source>
        <dbReference type="ARBA" id="ARBA00004613"/>
    </source>
</evidence>
<dbReference type="InterPro" id="IPR003172">
    <property type="entry name" value="ML_dom"/>
</dbReference>
<evidence type="ECO:0000259" key="5">
    <source>
        <dbReference type="SMART" id="SM00737"/>
    </source>
</evidence>
<sequence length="175" mass="19311">ARGFYLNFEASLIMHIIFLLGVLICGAFAEQVPFRPCKSGNTVLAVVIDPCFAVDDQGWTTCVFEHGTTVKVEAPIVAPFDASKLETVASATVNGHMIPFTNSGTNACFENVSPPCPIKSGRVYVFNFKFEILKYYPTGHMEIGFAIKDKESKQTVACIKLPIVVQRNPKLQYKQ</sequence>
<evidence type="ECO:0000256" key="2">
    <source>
        <dbReference type="ARBA" id="ARBA00006370"/>
    </source>
</evidence>
<keyword evidence="4" id="KW-0472">Membrane</keyword>
<accession>E7D1U8</accession>
<dbReference type="EMBL" id="HQ006052">
    <property type="protein sequence ID" value="ADV40342.1"/>
    <property type="molecule type" value="mRNA"/>
</dbReference>
<evidence type="ECO:0000313" key="6">
    <source>
        <dbReference type="EMBL" id="ADV40342.1"/>
    </source>
</evidence>
<comment type="similarity">
    <text evidence="2">Belongs to the NPC2 family.</text>
</comment>
<dbReference type="Pfam" id="PF02221">
    <property type="entry name" value="E1_DerP2_DerF2"/>
    <property type="match status" value="1"/>
</dbReference>
<keyword evidence="3" id="KW-0964">Secreted</keyword>
<organism evidence="6">
    <name type="scientific">Latrodectus hesperus</name>
    <name type="common">Western black widow spider</name>
    <dbReference type="NCBI Taxonomy" id="256737"/>
    <lineage>
        <taxon>Eukaryota</taxon>
        <taxon>Metazoa</taxon>
        <taxon>Ecdysozoa</taxon>
        <taxon>Arthropoda</taxon>
        <taxon>Chelicerata</taxon>
        <taxon>Arachnida</taxon>
        <taxon>Araneae</taxon>
        <taxon>Araneomorphae</taxon>
        <taxon>Entelegynae</taxon>
        <taxon>Araneoidea</taxon>
        <taxon>Theridiidae</taxon>
        <taxon>Latrodectus</taxon>
    </lineage>
</organism>
<dbReference type="InterPro" id="IPR014756">
    <property type="entry name" value="Ig_E-set"/>
</dbReference>
<dbReference type="FunFam" id="2.60.40.770:FF:000001">
    <property type="entry name" value="NPC intracellular cholesterol transporter 2"/>
    <property type="match status" value="1"/>
</dbReference>
<feature type="transmembrane region" description="Helical" evidence="4">
    <location>
        <begin position="12"/>
        <end position="29"/>
    </location>
</feature>
<feature type="non-terminal residue" evidence="6">
    <location>
        <position position="1"/>
    </location>
</feature>
<dbReference type="SMART" id="SM00737">
    <property type="entry name" value="ML"/>
    <property type="match status" value="1"/>
</dbReference>
<evidence type="ECO:0000256" key="3">
    <source>
        <dbReference type="ARBA" id="ARBA00022525"/>
    </source>
</evidence>
<reference evidence="6" key="1">
    <citation type="submission" date="2010-07" db="EMBL/GenBank/DDBJ databases">
        <title>Identification of Proteins Involved in Black Widow Spider Wrapping Silk Fibers.</title>
        <authorList>
            <person name="Nguyen A."/>
            <person name="Verduzco A."/>
            <person name="Vierra C."/>
        </authorList>
    </citation>
    <scope>NUCLEOTIDE SEQUENCE</scope>
</reference>
<comment type="subcellular location">
    <subcellularLocation>
        <location evidence="1">Secreted</location>
    </subcellularLocation>
</comment>
<dbReference type="AlphaFoldDB" id="E7D1U8"/>
<keyword evidence="4" id="KW-1133">Transmembrane helix</keyword>
<protein>
    <recommendedName>
        <fullName evidence="5">MD-2-related lipid-recognition domain-containing protein</fullName>
    </recommendedName>
</protein>
<proteinExistence type="evidence at transcript level"/>
<dbReference type="SUPFAM" id="SSF81296">
    <property type="entry name" value="E set domains"/>
    <property type="match status" value="1"/>
</dbReference>
<feature type="domain" description="MD-2-related lipid-recognition" evidence="5">
    <location>
        <begin position="34"/>
        <end position="163"/>
    </location>
</feature>
<keyword evidence="4" id="KW-0812">Transmembrane</keyword>